<keyword evidence="2" id="KW-1185">Reference proteome</keyword>
<sequence>MAVTVDTPGKDELVHLVKFDPDSELHVAELRRQRIICGWNEDLVEGWCNKARQGLKGLVWIMRSSTPAAQAYFAAKPLPELEKLNLTNDADARGPPPISEDFRPIGHASLLIPTAYAIFFPKDWEDMLDDETLASKKLGYITFTSFFLLLSQQGLGLGSLVMDLLEAMARTPEYGAKYITLTTLDGDLARDPEWWERTVGLAFDPTKRINEDWYARRGYEVMRKNVPRYPELHKKTSERITLNAVYMGKKL</sequence>
<accession>A0A238FBF2</accession>
<name>A0A238FBF2_9BASI</name>
<reference evidence="2" key="1">
    <citation type="submission" date="2016-09" db="EMBL/GenBank/DDBJ databases">
        <authorList>
            <person name="Jeantristanb JTB J.-T."/>
            <person name="Ricardo R."/>
        </authorList>
    </citation>
    <scope>NUCLEOTIDE SEQUENCE [LARGE SCALE GENOMIC DNA]</scope>
</reference>
<protein>
    <submittedName>
        <fullName evidence="1">BQ2448_527 protein</fullName>
    </submittedName>
</protein>
<dbReference type="Proteomes" id="UP000198372">
    <property type="component" value="Unassembled WGS sequence"/>
</dbReference>
<dbReference type="EMBL" id="FMSP01000003">
    <property type="protein sequence ID" value="SCV68406.1"/>
    <property type="molecule type" value="Genomic_DNA"/>
</dbReference>
<gene>
    <name evidence="1" type="ORF">BQ2448_527</name>
</gene>
<evidence type="ECO:0000313" key="1">
    <source>
        <dbReference type="EMBL" id="SCV68406.1"/>
    </source>
</evidence>
<dbReference type="STRING" id="269621.A0A238FBF2"/>
<dbReference type="SUPFAM" id="SSF55729">
    <property type="entry name" value="Acyl-CoA N-acyltransferases (Nat)"/>
    <property type="match status" value="1"/>
</dbReference>
<dbReference type="AlphaFoldDB" id="A0A238FBF2"/>
<evidence type="ECO:0000313" key="2">
    <source>
        <dbReference type="Proteomes" id="UP000198372"/>
    </source>
</evidence>
<dbReference type="OrthoDB" id="2326446at2759"/>
<organism evidence="1 2">
    <name type="scientific">Microbotryum intermedium</name>
    <dbReference type="NCBI Taxonomy" id="269621"/>
    <lineage>
        <taxon>Eukaryota</taxon>
        <taxon>Fungi</taxon>
        <taxon>Dikarya</taxon>
        <taxon>Basidiomycota</taxon>
        <taxon>Pucciniomycotina</taxon>
        <taxon>Microbotryomycetes</taxon>
        <taxon>Microbotryales</taxon>
        <taxon>Microbotryaceae</taxon>
        <taxon>Microbotryum</taxon>
    </lineage>
</organism>
<dbReference type="InterPro" id="IPR016181">
    <property type="entry name" value="Acyl_CoA_acyltransferase"/>
</dbReference>
<proteinExistence type="predicted"/>